<organism evidence="1 2">
    <name type="scientific">Jimgerdemannia flammicorona</name>
    <dbReference type="NCBI Taxonomy" id="994334"/>
    <lineage>
        <taxon>Eukaryota</taxon>
        <taxon>Fungi</taxon>
        <taxon>Fungi incertae sedis</taxon>
        <taxon>Mucoromycota</taxon>
        <taxon>Mucoromycotina</taxon>
        <taxon>Endogonomycetes</taxon>
        <taxon>Endogonales</taxon>
        <taxon>Endogonaceae</taxon>
        <taxon>Jimgerdemannia</taxon>
    </lineage>
</organism>
<reference evidence="1 2" key="1">
    <citation type="journal article" date="2018" name="New Phytol.">
        <title>Phylogenomics of Endogonaceae and evolution of mycorrhizas within Mucoromycota.</title>
        <authorList>
            <person name="Chang Y."/>
            <person name="Desiro A."/>
            <person name="Na H."/>
            <person name="Sandor L."/>
            <person name="Lipzen A."/>
            <person name="Clum A."/>
            <person name="Barry K."/>
            <person name="Grigoriev I.V."/>
            <person name="Martin F.M."/>
            <person name="Stajich J.E."/>
            <person name="Smith M.E."/>
            <person name="Bonito G."/>
            <person name="Spatafora J.W."/>
        </authorList>
    </citation>
    <scope>NUCLEOTIDE SEQUENCE [LARGE SCALE GENOMIC DNA]</scope>
    <source>
        <strain evidence="1 2">GMNB39</strain>
    </source>
</reference>
<gene>
    <name evidence="1" type="ORF">BC936DRAFT_142544</name>
</gene>
<keyword evidence="2" id="KW-1185">Reference proteome</keyword>
<dbReference type="Proteomes" id="UP000268093">
    <property type="component" value="Unassembled WGS sequence"/>
</dbReference>
<evidence type="ECO:0000313" key="2">
    <source>
        <dbReference type="Proteomes" id="UP000268093"/>
    </source>
</evidence>
<dbReference type="EMBL" id="RBNI01002313">
    <property type="protein sequence ID" value="RUP49426.1"/>
    <property type="molecule type" value="Genomic_DNA"/>
</dbReference>
<comment type="caution">
    <text evidence="1">The sequence shown here is derived from an EMBL/GenBank/DDBJ whole genome shotgun (WGS) entry which is preliminary data.</text>
</comment>
<name>A0A433DF34_9FUNG</name>
<accession>A0A433DF34</accession>
<sequence length="133" mass="14140">MNRVQTSHLNTGKRDKNSFGAVPLDDTQGLQNHGYDSAFQSLVIACVSLKQRMFVTLPPTTATVNPDSPLTPTTRHKARTTCPPTPPVAASPPGGSQLHALHRITQPVALIIVCICHAVSPVVLVGPTMPGKF</sequence>
<proteinExistence type="predicted"/>
<evidence type="ECO:0000313" key="1">
    <source>
        <dbReference type="EMBL" id="RUP49426.1"/>
    </source>
</evidence>
<protein>
    <submittedName>
        <fullName evidence="1">Uncharacterized protein</fullName>
    </submittedName>
</protein>